<proteinExistence type="predicted"/>
<feature type="compositionally biased region" description="Low complexity" evidence="1">
    <location>
        <begin position="248"/>
        <end position="259"/>
    </location>
</feature>
<name>A0A9D4XLC1_PEA</name>
<organism evidence="3 4">
    <name type="scientific">Pisum sativum</name>
    <name type="common">Garden pea</name>
    <name type="synonym">Lathyrus oleraceus</name>
    <dbReference type="NCBI Taxonomy" id="3888"/>
    <lineage>
        <taxon>Eukaryota</taxon>
        <taxon>Viridiplantae</taxon>
        <taxon>Streptophyta</taxon>
        <taxon>Embryophyta</taxon>
        <taxon>Tracheophyta</taxon>
        <taxon>Spermatophyta</taxon>
        <taxon>Magnoliopsida</taxon>
        <taxon>eudicotyledons</taxon>
        <taxon>Gunneridae</taxon>
        <taxon>Pentapetalae</taxon>
        <taxon>rosids</taxon>
        <taxon>fabids</taxon>
        <taxon>Fabales</taxon>
        <taxon>Fabaceae</taxon>
        <taxon>Papilionoideae</taxon>
        <taxon>50 kb inversion clade</taxon>
        <taxon>NPAAA clade</taxon>
        <taxon>Hologalegina</taxon>
        <taxon>IRL clade</taxon>
        <taxon>Fabeae</taxon>
        <taxon>Lathyrus</taxon>
    </lineage>
</organism>
<evidence type="ECO:0000256" key="1">
    <source>
        <dbReference type="SAM" id="MobiDB-lite"/>
    </source>
</evidence>
<dbReference type="Pfam" id="PF22936">
    <property type="entry name" value="Pol_BBD"/>
    <property type="match status" value="1"/>
</dbReference>
<dbReference type="EMBL" id="JAMSHJ010000004">
    <property type="protein sequence ID" value="KAI5423463.1"/>
    <property type="molecule type" value="Genomic_DNA"/>
</dbReference>
<accession>A0A9D4XLC1</accession>
<gene>
    <name evidence="3" type="ORF">KIW84_046427</name>
</gene>
<evidence type="ECO:0000313" key="4">
    <source>
        <dbReference type="Proteomes" id="UP001058974"/>
    </source>
</evidence>
<keyword evidence="4" id="KW-1185">Reference proteome</keyword>
<evidence type="ECO:0000259" key="2">
    <source>
        <dbReference type="Pfam" id="PF22936"/>
    </source>
</evidence>
<feature type="region of interest" description="Disordered" evidence="1">
    <location>
        <begin position="248"/>
        <end position="267"/>
    </location>
</feature>
<evidence type="ECO:0000313" key="3">
    <source>
        <dbReference type="EMBL" id="KAI5423463.1"/>
    </source>
</evidence>
<reference evidence="3 4" key="1">
    <citation type="journal article" date="2022" name="Nat. Genet.">
        <title>Improved pea reference genome and pan-genome highlight genomic features and evolutionary characteristics.</title>
        <authorList>
            <person name="Yang T."/>
            <person name="Liu R."/>
            <person name="Luo Y."/>
            <person name="Hu S."/>
            <person name="Wang D."/>
            <person name="Wang C."/>
            <person name="Pandey M.K."/>
            <person name="Ge S."/>
            <person name="Xu Q."/>
            <person name="Li N."/>
            <person name="Li G."/>
            <person name="Huang Y."/>
            <person name="Saxena R.K."/>
            <person name="Ji Y."/>
            <person name="Li M."/>
            <person name="Yan X."/>
            <person name="He Y."/>
            <person name="Liu Y."/>
            <person name="Wang X."/>
            <person name="Xiang C."/>
            <person name="Varshney R.K."/>
            <person name="Ding H."/>
            <person name="Gao S."/>
            <person name="Zong X."/>
        </authorList>
    </citation>
    <scope>NUCLEOTIDE SEQUENCE [LARGE SCALE GENOMIC DNA]</scope>
    <source>
        <strain evidence="3 4">cv. Zhongwan 6</strain>
    </source>
</reference>
<dbReference type="Proteomes" id="UP001058974">
    <property type="component" value="Chromosome 4"/>
</dbReference>
<dbReference type="AlphaFoldDB" id="A0A9D4XLC1"/>
<sequence length="267" mass="29684">MHSHSSTTSDKNPLLWILDTGVTDHISYDITMFVNCKSIIHVHVNLPDGSHIVASMSGSVVLSSSLTLHHVLYIPSFHVNLISIVKLASNNDFSAHFGNDTCQIPRNNFKEMIGTSKLQRWLYVLDTTRQSSVYNSSVNSSCNMWHLRNFLFYENHLPLKPNQNFIPATTNVNPTIYPVFEDFSELQSPTSTTDISLSLDPNTYTSSPATSSLSTFPPIHSPSPVTSPFSPTIHNQLTFHNTLISPLSTSPSNDNSSQSFLNDTFSH</sequence>
<dbReference type="Gramene" id="Psat04G0642700-T1">
    <property type="protein sequence ID" value="KAI5423463.1"/>
    <property type="gene ID" value="KIW84_046427"/>
</dbReference>
<feature type="domain" description="Retrovirus-related Pol polyprotein from transposon TNT 1-94-like beta-barrel" evidence="2">
    <location>
        <begin position="16"/>
        <end position="90"/>
    </location>
</feature>
<dbReference type="InterPro" id="IPR054722">
    <property type="entry name" value="PolX-like_BBD"/>
</dbReference>
<comment type="caution">
    <text evidence="3">The sequence shown here is derived from an EMBL/GenBank/DDBJ whole genome shotgun (WGS) entry which is preliminary data.</text>
</comment>
<protein>
    <recommendedName>
        <fullName evidence="2">Retrovirus-related Pol polyprotein from transposon TNT 1-94-like beta-barrel domain-containing protein</fullName>
    </recommendedName>
</protein>